<evidence type="ECO:0000313" key="5">
    <source>
        <dbReference type="Proteomes" id="UP000824136"/>
    </source>
</evidence>
<dbReference type="PROSITE" id="PS51352">
    <property type="entry name" value="THIOREDOXIN_2"/>
    <property type="match status" value="1"/>
</dbReference>
<feature type="region of interest" description="Disordered" evidence="1">
    <location>
        <begin position="41"/>
        <end position="96"/>
    </location>
</feature>
<keyword evidence="2" id="KW-0472">Membrane</keyword>
<organism evidence="4 5">
    <name type="scientific">Candidatus Faeciplasma pullistercoris</name>
    <dbReference type="NCBI Taxonomy" id="2840800"/>
    <lineage>
        <taxon>Bacteria</taxon>
        <taxon>Bacillati</taxon>
        <taxon>Bacillota</taxon>
        <taxon>Clostridia</taxon>
        <taxon>Eubacteriales</taxon>
        <taxon>Oscillospiraceae</taxon>
        <taxon>Oscillospiraceae incertae sedis</taxon>
        <taxon>Candidatus Faeciplasma</taxon>
    </lineage>
</organism>
<feature type="transmembrane region" description="Helical" evidence="2">
    <location>
        <begin position="7"/>
        <end position="27"/>
    </location>
</feature>
<dbReference type="EMBL" id="DVLL01000014">
    <property type="protein sequence ID" value="HIT58776.1"/>
    <property type="molecule type" value="Genomic_DNA"/>
</dbReference>
<proteinExistence type="predicted"/>
<name>A0A9D1KK67_9FIRM</name>
<dbReference type="InterPro" id="IPR036249">
    <property type="entry name" value="Thioredoxin-like_sf"/>
</dbReference>
<dbReference type="PROSITE" id="PS00194">
    <property type="entry name" value="THIOREDOXIN_1"/>
    <property type="match status" value="1"/>
</dbReference>
<dbReference type="InterPro" id="IPR017937">
    <property type="entry name" value="Thioredoxin_CS"/>
</dbReference>
<dbReference type="InterPro" id="IPR050553">
    <property type="entry name" value="Thioredoxin_ResA/DsbE_sf"/>
</dbReference>
<dbReference type="GO" id="GO:0016209">
    <property type="term" value="F:antioxidant activity"/>
    <property type="evidence" value="ECO:0007669"/>
    <property type="project" value="InterPro"/>
</dbReference>
<dbReference type="PANTHER" id="PTHR42852">
    <property type="entry name" value="THIOL:DISULFIDE INTERCHANGE PROTEIN DSBE"/>
    <property type="match status" value="1"/>
</dbReference>
<gene>
    <name evidence="4" type="ORF">IAC39_03575</name>
</gene>
<accession>A0A9D1KK67</accession>
<evidence type="ECO:0000313" key="4">
    <source>
        <dbReference type="EMBL" id="HIT58776.1"/>
    </source>
</evidence>
<dbReference type="Proteomes" id="UP000824136">
    <property type="component" value="Unassembled WGS sequence"/>
</dbReference>
<keyword evidence="2" id="KW-0812">Transmembrane</keyword>
<dbReference type="Gene3D" id="3.40.30.10">
    <property type="entry name" value="Glutaredoxin"/>
    <property type="match status" value="1"/>
</dbReference>
<feature type="compositionally biased region" description="Polar residues" evidence="1">
    <location>
        <begin position="69"/>
        <end position="83"/>
    </location>
</feature>
<dbReference type="GO" id="GO:0016491">
    <property type="term" value="F:oxidoreductase activity"/>
    <property type="evidence" value="ECO:0007669"/>
    <property type="project" value="InterPro"/>
</dbReference>
<dbReference type="InterPro" id="IPR013766">
    <property type="entry name" value="Thioredoxin_domain"/>
</dbReference>
<dbReference type="Pfam" id="PF00578">
    <property type="entry name" value="AhpC-TSA"/>
    <property type="match status" value="1"/>
</dbReference>
<dbReference type="SUPFAM" id="SSF52833">
    <property type="entry name" value="Thioredoxin-like"/>
    <property type="match status" value="1"/>
</dbReference>
<evidence type="ECO:0000256" key="2">
    <source>
        <dbReference type="SAM" id="Phobius"/>
    </source>
</evidence>
<sequence length="233" mass="25695">MKTNNKTLALVIILVFVLLIGGAYMLYSRLSRDYSSEQLVTEQNVNRNEPSDSDTQGSGSDSDAGDNSEQASDSSDETGTASGDSEPDSDELSTAPDFTVYDIDGNEVKLSDYFGKPIVLNFWASWCGPCKSEMPEFNEMYSELDGEVIFLMVNMTDGSRETVESASEYVSEEGFSFPVMYDTAQDAAYTYAVYSLPTTYFLDEEGYLIARAVGAIDKDTLQQGIDMIYTPEE</sequence>
<reference evidence="4" key="2">
    <citation type="journal article" date="2021" name="PeerJ">
        <title>Extensive microbial diversity within the chicken gut microbiome revealed by metagenomics and culture.</title>
        <authorList>
            <person name="Gilroy R."/>
            <person name="Ravi A."/>
            <person name="Getino M."/>
            <person name="Pursley I."/>
            <person name="Horton D.L."/>
            <person name="Alikhan N.F."/>
            <person name="Baker D."/>
            <person name="Gharbi K."/>
            <person name="Hall N."/>
            <person name="Watson M."/>
            <person name="Adriaenssens E.M."/>
            <person name="Foster-Nyarko E."/>
            <person name="Jarju S."/>
            <person name="Secka A."/>
            <person name="Antonio M."/>
            <person name="Oren A."/>
            <person name="Chaudhuri R.R."/>
            <person name="La Ragione R."/>
            <person name="Hildebrand F."/>
            <person name="Pallen M.J."/>
        </authorList>
    </citation>
    <scope>NUCLEOTIDE SEQUENCE</scope>
    <source>
        <strain evidence="4">CHK33-4379</strain>
    </source>
</reference>
<feature type="compositionally biased region" description="Low complexity" evidence="1">
    <location>
        <begin position="53"/>
        <end position="68"/>
    </location>
</feature>
<evidence type="ECO:0000259" key="3">
    <source>
        <dbReference type="PROSITE" id="PS51352"/>
    </source>
</evidence>
<keyword evidence="2" id="KW-1133">Transmembrane helix</keyword>
<dbReference type="AlphaFoldDB" id="A0A9D1KK67"/>
<dbReference type="CDD" id="cd02966">
    <property type="entry name" value="TlpA_like_family"/>
    <property type="match status" value="1"/>
</dbReference>
<reference evidence="4" key="1">
    <citation type="submission" date="2020-10" db="EMBL/GenBank/DDBJ databases">
        <authorList>
            <person name="Gilroy R."/>
        </authorList>
    </citation>
    <scope>NUCLEOTIDE SEQUENCE</scope>
    <source>
        <strain evidence="4">CHK33-4379</strain>
    </source>
</reference>
<evidence type="ECO:0000256" key="1">
    <source>
        <dbReference type="SAM" id="MobiDB-lite"/>
    </source>
</evidence>
<feature type="domain" description="Thioredoxin" evidence="3">
    <location>
        <begin position="89"/>
        <end position="230"/>
    </location>
</feature>
<protein>
    <submittedName>
        <fullName evidence="4">Redoxin domain-containing protein</fullName>
    </submittedName>
</protein>
<dbReference type="InterPro" id="IPR000866">
    <property type="entry name" value="AhpC/TSA"/>
</dbReference>
<dbReference type="PANTHER" id="PTHR42852:SF17">
    <property type="entry name" value="THIOREDOXIN-LIKE PROTEIN HI_1115"/>
    <property type="match status" value="1"/>
</dbReference>
<comment type="caution">
    <text evidence="4">The sequence shown here is derived from an EMBL/GenBank/DDBJ whole genome shotgun (WGS) entry which is preliminary data.</text>
</comment>